<feature type="compositionally biased region" description="Polar residues" evidence="6">
    <location>
        <begin position="281"/>
        <end position="311"/>
    </location>
</feature>
<feature type="compositionally biased region" description="Polar residues" evidence="6">
    <location>
        <begin position="393"/>
        <end position="433"/>
    </location>
</feature>
<dbReference type="GeneID" id="87893184"/>
<keyword evidence="4" id="KW-0862">Zinc</keyword>
<comment type="caution">
    <text evidence="8">The sequence shown here is derived from an EMBL/GenBank/DDBJ whole genome shotgun (WGS) entry which is preliminary data.</text>
</comment>
<name>A0ABR0FWU3_9PEZI</name>
<dbReference type="InterPro" id="IPR051580">
    <property type="entry name" value="ZnF-Chromatin_assoc"/>
</dbReference>
<dbReference type="PANTHER" id="PTHR23057">
    <property type="entry name" value="JUXTAPOSED WITH ANOTHER ZINC FINGER PROTEIN 1"/>
    <property type="match status" value="1"/>
</dbReference>
<evidence type="ECO:0000256" key="1">
    <source>
        <dbReference type="ARBA" id="ARBA00022723"/>
    </source>
</evidence>
<evidence type="ECO:0000256" key="3">
    <source>
        <dbReference type="ARBA" id="ARBA00022771"/>
    </source>
</evidence>
<feature type="region of interest" description="Disordered" evidence="6">
    <location>
        <begin position="160"/>
        <end position="182"/>
    </location>
</feature>
<feature type="domain" description="C2H2-type" evidence="7">
    <location>
        <begin position="548"/>
        <end position="578"/>
    </location>
</feature>
<reference evidence="8 9" key="1">
    <citation type="journal article" date="2023" name="bioRxiv">
        <title>High-quality genome assemblies of four members of thePodospora anserinaspecies complex.</title>
        <authorList>
            <person name="Ament-Velasquez S.L."/>
            <person name="Vogan A.A."/>
            <person name="Wallerman O."/>
            <person name="Hartmann F."/>
            <person name="Gautier V."/>
            <person name="Silar P."/>
            <person name="Giraud T."/>
            <person name="Johannesson H."/>
        </authorList>
    </citation>
    <scope>NUCLEOTIDE SEQUENCE [LARGE SCALE GENOMIC DNA]</scope>
    <source>
        <strain evidence="8 9">CBS 112042</strain>
    </source>
</reference>
<dbReference type="PROSITE" id="PS50157">
    <property type="entry name" value="ZINC_FINGER_C2H2_2"/>
    <property type="match status" value="2"/>
</dbReference>
<feature type="region of interest" description="Disordered" evidence="6">
    <location>
        <begin position="391"/>
        <end position="433"/>
    </location>
</feature>
<dbReference type="Gene3D" id="3.30.160.60">
    <property type="entry name" value="Classic Zinc Finger"/>
    <property type="match status" value="1"/>
</dbReference>
<dbReference type="PROSITE" id="PS00028">
    <property type="entry name" value="ZINC_FINGER_C2H2_1"/>
    <property type="match status" value="1"/>
</dbReference>
<gene>
    <name evidence="8" type="primary">SFP1</name>
    <name evidence="8" type="ORF">QC761_104460</name>
</gene>
<dbReference type="PANTHER" id="PTHR23057:SF0">
    <property type="entry name" value="JUXTAPOSED WITH ANOTHER ZINC FINGER PROTEIN 1"/>
    <property type="match status" value="1"/>
</dbReference>
<dbReference type="EMBL" id="JAFFGZ010000001">
    <property type="protein sequence ID" value="KAK4647792.1"/>
    <property type="molecule type" value="Genomic_DNA"/>
</dbReference>
<proteinExistence type="predicted"/>
<evidence type="ECO:0000256" key="4">
    <source>
        <dbReference type="ARBA" id="ARBA00022833"/>
    </source>
</evidence>
<feature type="region of interest" description="Disordered" evidence="6">
    <location>
        <begin position="1"/>
        <end position="98"/>
    </location>
</feature>
<dbReference type="RefSeq" id="XP_062736768.1">
    <property type="nucleotide sequence ID" value="XM_062873702.1"/>
</dbReference>
<dbReference type="SUPFAM" id="SSF57667">
    <property type="entry name" value="beta-beta-alpha zinc fingers"/>
    <property type="match status" value="1"/>
</dbReference>
<evidence type="ECO:0000259" key="7">
    <source>
        <dbReference type="PROSITE" id="PS50157"/>
    </source>
</evidence>
<dbReference type="Proteomes" id="UP001322138">
    <property type="component" value="Unassembled WGS sequence"/>
</dbReference>
<feature type="region of interest" description="Disordered" evidence="6">
    <location>
        <begin position="278"/>
        <end position="311"/>
    </location>
</feature>
<feature type="domain" description="C2H2-type" evidence="7">
    <location>
        <begin position="609"/>
        <end position="636"/>
    </location>
</feature>
<organism evidence="8 9">
    <name type="scientific">Podospora bellae-mahoneyi</name>
    <dbReference type="NCBI Taxonomy" id="2093777"/>
    <lineage>
        <taxon>Eukaryota</taxon>
        <taxon>Fungi</taxon>
        <taxon>Dikarya</taxon>
        <taxon>Ascomycota</taxon>
        <taxon>Pezizomycotina</taxon>
        <taxon>Sordariomycetes</taxon>
        <taxon>Sordariomycetidae</taxon>
        <taxon>Sordariales</taxon>
        <taxon>Podosporaceae</taxon>
        <taxon>Podospora</taxon>
    </lineage>
</organism>
<keyword evidence="1" id="KW-0479">Metal-binding</keyword>
<accession>A0ABR0FWU3</accession>
<dbReference type="InterPro" id="IPR036236">
    <property type="entry name" value="Znf_C2H2_sf"/>
</dbReference>
<evidence type="ECO:0000313" key="8">
    <source>
        <dbReference type="EMBL" id="KAK4647792.1"/>
    </source>
</evidence>
<keyword evidence="2" id="KW-0677">Repeat</keyword>
<protein>
    <submittedName>
        <fullName evidence="8">Transcriptional regulator of ribosomal biogenesis proteins</fullName>
    </submittedName>
</protein>
<dbReference type="InterPro" id="IPR013087">
    <property type="entry name" value="Znf_C2H2_type"/>
</dbReference>
<keyword evidence="3 5" id="KW-0863">Zinc-finger</keyword>
<sequence length="672" mass="73019">MQHPMSSSLINSTASPEPAEPSGTGQNTLTTLTNNICPNRASPLASASSDSPSSLNNSSSRSPSLTPQPATPKSPTSGLFVPAPPKSHFVDIASLPPQDPQNTDFDFLLDCSDDVAASAALSNHEAIPTSNTPGIPDIDMATGSVYDSGLGRSRQDSFVGARPISMTNPNRTRRDSNNIGPGSLMGGMSWGGISLGSFVKDEIMMAGTSPYPTHQSPSFHSSSYMPKLEASFMRDFICCETTWDTLHDLLQHYEEQHTNLTGNSTLGPGFGGNFTRGPASRATSVAPSVRPQQPTQPMHGFQQQRQPGTGASNLGAGGFGMMRQQAAPVAPKVNHMSHLNDEMDAVGDMEMDDAVGHMDMDDSQRIQQTRHLFGQQQRPQLHLNASGLPHQALRTSQPPTPAAQSFGFQNNPTVSSVNTPTLTTHQGLPQRGQQFSQDNAMEEDDDMSGLPMKLNTNNLAPLGGFPFNINNTIDDPAKRLYSPGGSSAQMTSQQRAMEQQLQMQQQVQQQLVSMNLDYSQLPPGMDPTTLLQHFTALMMPPPEEHKPFKCPVIGCEKAYKNQNGLKYHKTHGHSTQQLHENGDGTFSIVNPETHAPYPGTLGMEKEKPFKCEVCGKRYKNLNGLKYHKQHSPPCDPELRAQQQNLFSSMMQNPAGFMAIQQNLPNINEDNNH</sequence>
<evidence type="ECO:0000256" key="6">
    <source>
        <dbReference type="SAM" id="MobiDB-lite"/>
    </source>
</evidence>
<feature type="compositionally biased region" description="Polar residues" evidence="6">
    <location>
        <begin position="1"/>
        <end position="15"/>
    </location>
</feature>
<keyword evidence="9" id="KW-1185">Reference proteome</keyword>
<evidence type="ECO:0000313" key="9">
    <source>
        <dbReference type="Proteomes" id="UP001322138"/>
    </source>
</evidence>
<evidence type="ECO:0000256" key="5">
    <source>
        <dbReference type="PROSITE-ProRule" id="PRU00042"/>
    </source>
</evidence>
<dbReference type="SMART" id="SM00355">
    <property type="entry name" value="ZnF_C2H2"/>
    <property type="match status" value="2"/>
</dbReference>
<feature type="compositionally biased region" description="Low complexity" evidence="6">
    <location>
        <begin position="27"/>
        <end position="65"/>
    </location>
</feature>
<evidence type="ECO:0000256" key="2">
    <source>
        <dbReference type="ARBA" id="ARBA00022737"/>
    </source>
</evidence>
<feature type="compositionally biased region" description="Polar residues" evidence="6">
    <location>
        <begin position="67"/>
        <end position="77"/>
    </location>
</feature>